<dbReference type="Pfam" id="PF01343">
    <property type="entry name" value="Peptidase_S49"/>
    <property type="match status" value="1"/>
</dbReference>
<evidence type="ECO:0000256" key="3">
    <source>
        <dbReference type="ARBA" id="ARBA00022801"/>
    </source>
</evidence>
<dbReference type="PANTHER" id="PTHR42987:SF4">
    <property type="entry name" value="PROTEASE SOHB-RELATED"/>
    <property type="match status" value="1"/>
</dbReference>
<organism evidence="7 8">
    <name type="scientific">Thiomicrorhabdus heinhorstiae</name>
    <dbReference type="NCBI Taxonomy" id="2748010"/>
    <lineage>
        <taxon>Bacteria</taxon>
        <taxon>Pseudomonadati</taxon>
        <taxon>Pseudomonadota</taxon>
        <taxon>Gammaproteobacteria</taxon>
        <taxon>Thiotrichales</taxon>
        <taxon>Piscirickettsiaceae</taxon>
        <taxon>Thiomicrorhabdus</taxon>
    </lineage>
</organism>
<evidence type="ECO:0000313" key="8">
    <source>
        <dbReference type="Proteomes" id="UP001193680"/>
    </source>
</evidence>
<feature type="signal peptide" evidence="5">
    <location>
        <begin position="1"/>
        <end position="20"/>
    </location>
</feature>
<evidence type="ECO:0000256" key="4">
    <source>
        <dbReference type="ARBA" id="ARBA00022825"/>
    </source>
</evidence>
<name>A0ABS0C0N8_9GAMM</name>
<dbReference type="SUPFAM" id="SSF52096">
    <property type="entry name" value="ClpP/crotonase"/>
    <property type="match status" value="1"/>
</dbReference>
<evidence type="ECO:0000313" key="7">
    <source>
        <dbReference type="EMBL" id="MBF6058850.1"/>
    </source>
</evidence>
<evidence type="ECO:0000256" key="1">
    <source>
        <dbReference type="ARBA" id="ARBA00008683"/>
    </source>
</evidence>
<dbReference type="RefSeq" id="WP_185978995.1">
    <property type="nucleotide sequence ID" value="NZ_JACBGI020000029.1"/>
</dbReference>
<keyword evidence="5" id="KW-0732">Signal</keyword>
<dbReference type="Gene3D" id="6.20.330.10">
    <property type="match status" value="1"/>
</dbReference>
<evidence type="ECO:0000256" key="2">
    <source>
        <dbReference type="ARBA" id="ARBA00022670"/>
    </source>
</evidence>
<dbReference type="PROSITE" id="PS51257">
    <property type="entry name" value="PROKAR_LIPOPROTEIN"/>
    <property type="match status" value="1"/>
</dbReference>
<dbReference type="InterPro" id="IPR002142">
    <property type="entry name" value="Peptidase_S49"/>
</dbReference>
<dbReference type="InterPro" id="IPR004635">
    <property type="entry name" value="Pept_S49_SppA"/>
</dbReference>
<keyword evidence="2" id="KW-0645">Protease</keyword>
<comment type="similarity">
    <text evidence="1">Belongs to the peptidase S49 family.</text>
</comment>
<keyword evidence="3" id="KW-0378">Hydrolase</keyword>
<dbReference type="Gene3D" id="3.90.226.10">
    <property type="entry name" value="2-enoyl-CoA Hydratase, Chain A, domain 1"/>
    <property type="match status" value="1"/>
</dbReference>
<dbReference type="NCBIfam" id="TIGR00706">
    <property type="entry name" value="SppA_dom"/>
    <property type="match status" value="1"/>
</dbReference>
<dbReference type="PANTHER" id="PTHR42987">
    <property type="entry name" value="PEPTIDASE S49"/>
    <property type="match status" value="1"/>
</dbReference>
<gene>
    <name evidence="7" type="primary">sppA</name>
    <name evidence="7" type="ORF">H8792_010900</name>
</gene>
<evidence type="ECO:0000259" key="6">
    <source>
        <dbReference type="Pfam" id="PF01343"/>
    </source>
</evidence>
<proteinExistence type="inferred from homology"/>
<dbReference type="Proteomes" id="UP001193680">
    <property type="component" value="Unassembled WGS sequence"/>
</dbReference>
<keyword evidence="4" id="KW-0720">Serine protease</keyword>
<keyword evidence="8" id="KW-1185">Reference proteome</keyword>
<sequence>MVRLSVLAALVLLISGCANINIGPSYDKPLKEQVVEEGDSDSKILLLPIEGTISDVSKPGLLSQAPSLMDKVMMQLKKAEEDKSIKAVLLKINSPGGSVTSSDILYRELMAFKKRTGKKIFVQMMDVAASGGYYISLAADHIQAHPTTVTGSVGVITMTPDISELMNKVGVEMNVYKSGINKDIGSPFKQPSKEDREVFSGVVSQLAQRFYALVVEHRHLKGEQMDTIKTARIFSGEDAAKIGLVDSVGYLSDAYKSACQSLGEKSCQVITYRYRKNDNATVYSPNMALNEAPPLVSLPFQSYWNRFQSGLYYLYLP</sequence>
<dbReference type="InterPro" id="IPR029045">
    <property type="entry name" value="ClpP/crotonase-like_dom_sf"/>
</dbReference>
<feature type="domain" description="Peptidase S49" evidence="6">
    <location>
        <begin position="114"/>
        <end position="260"/>
    </location>
</feature>
<feature type="chain" id="PRO_5046698193" evidence="5">
    <location>
        <begin position="21"/>
        <end position="317"/>
    </location>
</feature>
<dbReference type="CDD" id="cd07023">
    <property type="entry name" value="S49_Sppa_N_C"/>
    <property type="match status" value="1"/>
</dbReference>
<dbReference type="InterPro" id="IPR047272">
    <property type="entry name" value="S49_SppA_C"/>
</dbReference>
<protein>
    <submittedName>
        <fullName evidence="7">Signal peptide peptidase SppA</fullName>
    </submittedName>
</protein>
<evidence type="ECO:0000256" key="5">
    <source>
        <dbReference type="SAM" id="SignalP"/>
    </source>
</evidence>
<comment type="caution">
    <text evidence="7">The sequence shown here is derived from an EMBL/GenBank/DDBJ whole genome shotgun (WGS) entry which is preliminary data.</text>
</comment>
<accession>A0ABS0C0N8</accession>
<dbReference type="EMBL" id="JACBGI020000029">
    <property type="protein sequence ID" value="MBF6058850.1"/>
    <property type="molecule type" value="Genomic_DNA"/>
</dbReference>
<reference evidence="7 8" key="1">
    <citation type="submission" date="2020-11" db="EMBL/GenBank/DDBJ databases">
        <title>Sulfur oxidizing isolate from Hospital Hole Sinkhole.</title>
        <authorList>
            <person name="Scott K.M."/>
        </authorList>
    </citation>
    <scope>NUCLEOTIDE SEQUENCE [LARGE SCALE GENOMIC DNA]</scope>
    <source>
        <strain evidence="7 8">HH1</strain>
    </source>
</reference>